<keyword evidence="1" id="KW-0812">Transmembrane</keyword>
<dbReference type="AlphaFoldDB" id="A0AAV3P7P3"/>
<feature type="transmembrane region" description="Helical" evidence="1">
    <location>
        <begin position="154"/>
        <end position="172"/>
    </location>
</feature>
<evidence type="ECO:0000313" key="3">
    <source>
        <dbReference type="Proteomes" id="UP001454036"/>
    </source>
</evidence>
<dbReference type="EMBL" id="BAABME010001122">
    <property type="protein sequence ID" value="GAA0147697.1"/>
    <property type="molecule type" value="Genomic_DNA"/>
</dbReference>
<name>A0AAV3P7P3_LITER</name>
<reference evidence="2 3" key="1">
    <citation type="submission" date="2024-01" db="EMBL/GenBank/DDBJ databases">
        <title>The complete chloroplast genome sequence of Lithospermum erythrorhizon: insights into the phylogenetic relationship among Boraginaceae species and the maternal lineages of purple gromwells.</title>
        <authorList>
            <person name="Okada T."/>
            <person name="Watanabe K."/>
        </authorList>
    </citation>
    <scope>NUCLEOTIDE SEQUENCE [LARGE SCALE GENOMIC DNA]</scope>
</reference>
<dbReference type="GO" id="GO:0009507">
    <property type="term" value="C:chloroplast"/>
    <property type="evidence" value="ECO:0007669"/>
    <property type="project" value="TreeGrafter"/>
</dbReference>
<dbReference type="PANTHER" id="PTHR35483">
    <property type="entry name" value="NUCLEUSENVELOPE PROTEIN"/>
    <property type="match status" value="1"/>
</dbReference>
<gene>
    <name evidence="2" type="ORF">LIER_07334</name>
</gene>
<proteinExistence type="predicted"/>
<sequence>MSFTQMALCSPSTNVTFIRPHPNAYVGPACTRLLPKTSGELSFRSPSCLHTKIPNVSLRLSNTALKGNRYSPVCYFSRNNNADKADEPSPWNTLEKGMEIEDVLRYQMERKEYADDGRGSGSWFGGGGSWFRGGRWRGGGGSEDDGFREMLHEYWQVILATAGFVFLYMLLIEGEAITRTGKDILKFIFTGKKSIRLARTMDFWQNLFLQQVWRRKSPMTLTG</sequence>
<evidence type="ECO:0000256" key="1">
    <source>
        <dbReference type="SAM" id="Phobius"/>
    </source>
</evidence>
<evidence type="ECO:0000313" key="2">
    <source>
        <dbReference type="EMBL" id="GAA0147697.1"/>
    </source>
</evidence>
<organism evidence="2 3">
    <name type="scientific">Lithospermum erythrorhizon</name>
    <name type="common">Purple gromwell</name>
    <name type="synonym">Lithospermum officinale var. erythrorhizon</name>
    <dbReference type="NCBI Taxonomy" id="34254"/>
    <lineage>
        <taxon>Eukaryota</taxon>
        <taxon>Viridiplantae</taxon>
        <taxon>Streptophyta</taxon>
        <taxon>Embryophyta</taxon>
        <taxon>Tracheophyta</taxon>
        <taxon>Spermatophyta</taxon>
        <taxon>Magnoliopsida</taxon>
        <taxon>eudicotyledons</taxon>
        <taxon>Gunneridae</taxon>
        <taxon>Pentapetalae</taxon>
        <taxon>asterids</taxon>
        <taxon>lamiids</taxon>
        <taxon>Boraginales</taxon>
        <taxon>Boraginaceae</taxon>
        <taxon>Boraginoideae</taxon>
        <taxon>Lithospermeae</taxon>
        <taxon>Lithospermum</taxon>
    </lineage>
</organism>
<keyword evidence="1" id="KW-1133">Transmembrane helix</keyword>
<protein>
    <submittedName>
        <fullName evidence="2">Uncharacterized protein</fullName>
    </submittedName>
</protein>
<comment type="caution">
    <text evidence="2">The sequence shown here is derived from an EMBL/GenBank/DDBJ whole genome shotgun (WGS) entry which is preliminary data.</text>
</comment>
<keyword evidence="1" id="KW-0472">Membrane</keyword>
<keyword evidence="3" id="KW-1185">Reference proteome</keyword>
<accession>A0AAV3P7P3</accession>
<dbReference type="Proteomes" id="UP001454036">
    <property type="component" value="Unassembled WGS sequence"/>
</dbReference>
<dbReference type="PANTHER" id="PTHR35483:SF1">
    <property type="entry name" value="GLYCINE-RICH PROTEIN-RELATED"/>
    <property type="match status" value="1"/>
</dbReference>